<dbReference type="Proteomes" id="UP000027586">
    <property type="component" value="Unassembled WGS sequence"/>
</dbReference>
<keyword evidence="5" id="KW-0274">FAD</keyword>
<dbReference type="PANTHER" id="PTHR13914">
    <property type="entry name" value="PROLINE OXIDASE"/>
    <property type="match status" value="1"/>
</dbReference>
<dbReference type="Pfam" id="PF01619">
    <property type="entry name" value="Pro_dh"/>
    <property type="match status" value="1"/>
</dbReference>
<proteinExistence type="inferred from homology"/>
<protein>
    <recommendedName>
        <fullName evidence="2 5">Proline dehydrogenase</fullName>
        <ecNumber evidence="2 5">1.5.5.2</ecNumber>
    </recommendedName>
</protein>
<dbReference type="VEuPathDB" id="FungiDB:LCOR_07361.1"/>
<dbReference type="AlphaFoldDB" id="A0A068S2Q5"/>
<keyword evidence="3 5" id="KW-0560">Oxidoreductase</keyword>
<dbReference type="InterPro" id="IPR002872">
    <property type="entry name" value="Proline_DH_dom"/>
</dbReference>
<dbReference type="SUPFAM" id="SSF51730">
    <property type="entry name" value="FAD-linked oxidoreductase"/>
    <property type="match status" value="1"/>
</dbReference>
<evidence type="ECO:0000313" key="9">
    <source>
        <dbReference type="Proteomes" id="UP000027586"/>
    </source>
</evidence>
<sequence length="655" mass="72927">MLRSALPRVRVLPPPSARFNIPSPPSVSLRTFATRTHTPHPNVRLPYKSISASVALTSASMMYLYSRSNDDSLLGMRKAYAEMSHQHHHPVSAYMSSSPASALAELNDENNRSFLHAKSTEDLLMGLFVYKLCTFQWLVDAAPHLIHFAESVHLEKIAHWVVKNTFFRHFCGGETPEECVEVMDKLSSLGMNAILDLSVEADESPQEGPEAFANQEQYADFILGKTKHCLETAAMGTARASQASGAFAAVKVTAHTPPELLLRLNFAIATLNKSFHDYQVDGKIDAASFRKIVNDVLPTPASDSQREERNKLMSNIESLDFIEYTKILNLYGPTRDVWWSSNDNGNDRKLMNNFDLAAYDRLMDRMDQVCGTAHRLGAGVMIDAEQSYFQEAIDHVALNMQAKYNRRDEDKAPTVYNTYQMYTKASLSKLEIDVERAHRENFAFAAKLVRGAYMVSERKRALENNYPSPIHDTLEDTHASYNNGVVFLLSKLREHQESTGETLSSTTAPIVFMVATHNRQSVILTVEEMDRQGVLPRSGVVHFGQLFSMKDQLSYALARNGYSIYKYLPYGAIQDVIPYLIRRAQENSAVLGDVGHERELMFQEIKDRVTGKTPNVMINSSSASAPAAVVDDATASADNTSSSPAAEMSGVAKTA</sequence>
<evidence type="ECO:0000256" key="1">
    <source>
        <dbReference type="ARBA" id="ARBA00005869"/>
    </source>
</evidence>
<evidence type="ECO:0000313" key="8">
    <source>
        <dbReference type="EMBL" id="CDH56295.1"/>
    </source>
</evidence>
<evidence type="ECO:0000256" key="5">
    <source>
        <dbReference type="RuleBase" id="RU364054"/>
    </source>
</evidence>
<dbReference type="Gene3D" id="3.20.20.220">
    <property type="match status" value="2"/>
</dbReference>
<dbReference type="InterPro" id="IPR029041">
    <property type="entry name" value="FAD-linked_oxidoreductase-like"/>
</dbReference>
<comment type="similarity">
    <text evidence="1 5">Belongs to the proline oxidase family.</text>
</comment>
<comment type="caution">
    <text evidence="8">The sequence shown here is derived from an EMBL/GenBank/DDBJ whole genome shotgun (WGS) entry which is preliminary data.</text>
</comment>
<reference evidence="8" key="1">
    <citation type="submission" date="2013-08" db="EMBL/GenBank/DDBJ databases">
        <title>Gene expansion shapes genome architecture in the human pathogen Lichtheimia corymbifera: an evolutionary genomics analysis in the ancient terrestrial Mucorales (Mucoromycotina).</title>
        <authorList>
            <person name="Schwartze V.U."/>
            <person name="Winter S."/>
            <person name="Shelest E."/>
            <person name="Marcet-Houben M."/>
            <person name="Horn F."/>
            <person name="Wehner S."/>
            <person name="Hoffmann K."/>
            <person name="Riege K."/>
            <person name="Sammeth M."/>
            <person name="Nowrousian M."/>
            <person name="Valiante V."/>
            <person name="Linde J."/>
            <person name="Jacobsen I.D."/>
            <person name="Marz M."/>
            <person name="Brakhage A.A."/>
            <person name="Gabaldon T."/>
            <person name="Bocker S."/>
            <person name="Voigt K."/>
        </authorList>
    </citation>
    <scope>NUCLEOTIDE SEQUENCE [LARGE SCALE GENOMIC DNA]</scope>
    <source>
        <strain evidence="8">FSU 9682</strain>
    </source>
</reference>
<evidence type="ECO:0000256" key="3">
    <source>
        <dbReference type="ARBA" id="ARBA00023002"/>
    </source>
</evidence>
<comment type="catalytic activity">
    <reaction evidence="5">
        <text>L-proline + a quinone = (S)-1-pyrroline-5-carboxylate + a quinol + H(+)</text>
        <dbReference type="Rhea" id="RHEA:23784"/>
        <dbReference type="ChEBI" id="CHEBI:15378"/>
        <dbReference type="ChEBI" id="CHEBI:17388"/>
        <dbReference type="ChEBI" id="CHEBI:24646"/>
        <dbReference type="ChEBI" id="CHEBI:60039"/>
        <dbReference type="ChEBI" id="CHEBI:132124"/>
        <dbReference type="EC" id="1.5.5.2"/>
    </reaction>
</comment>
<dbReference type="EC" id="1.5.5.2" evidence="2 5"/>
<evidence type="ECO:0000259" key="7">
    <source>
        <dbReference type="Pfam" id="PF01619"/>
    </source>
</evidence>
<feature type="region of interest" description="Disordered" evidence="6">
    <location>
        <begin position="632"/>
        <end position="655"/>
    </location>
</feature>
<feature type="domain" description="Proline dehydrogenase" evidence="7">
    <location>
        <begin position="182"/>
        <end position="593"/>
    </location>
</feature>
<dbReference type="GO" id="GO:0004657">
    <property type="term" value="F:proline dehydrogenase activity"/>
    <property type="evidence" value="ECO:0007669"/>
    <property type="project" value="UniProtKB-EC"/>
</dbReference>
<comment type="function">
    <text evidence="5">Converts proline to delta-1-pyrroline-5-carboxylate.</text>
</comment>
<gene>
    <name evidence="8" type="ORF">LCOR_07361.1</name>
</gene>
<evidence type="ECO:0000256" key="2">
    <source>
        <dbReference type="ARBA" id="ARBA00012695"/>
    </source>
</evidence>
<keyword evidence="5" id="KW-0285">Flavoprotein</keyword>
<dbReference type="GO" id="GO:0071949">
    <property type="term" value="F:FAD binding"/>
    <property type="evidence" value="ECO:0007669"/>
    <property type="project" value="TreeGrafter"/>
</dbReference>
<accession>A0A068S2Q5</accession>
<dbReference type="InterPro" id="IPR015659">
    <property type="entry name" value="Proline_oxidase"/>
</dbReference>
<dbReference type="STRING" id="1263082.A0A068S2Q5"/>
<dbReference type="OrthoDB" id="5464at2759"/>
<evidence type="ECO:0000256" key="6">
    <source>
        <dbReference type="SAM" id="MobiDB-lite"/>
    </source>
</evidence>
<dbReference type="GO" id="GO:0005739">
    <property type="term" value="C:mitochondrion"/>
    <property type="evidence" value="ECO:0007669"/>
    <property type="project" value="TreeGrafter"/>
</dbReference>
<keyword evidence="9" id="KW-1185">Reference proteome</keyword>
<keyword evidence="4 5" id="KW-0642">Proline metabolism</keyword>
<evidence type="ECO:0000256" key="4">
    <source>
        <dbReference type="ARBA" id="ARBA00023062"/>
    </source>
</evidence>
<organism evidence="8 9">
    <name type="scientific">Lichtheimia corymbifera JMRC:FSU:9682</name>
    <dbReference type="NCBI Taxonomy" id="1263082"/>
    <lineage>
        <taxon>Eukaryota</taxon>
        <taxon>Fungi</taxon>
        <taxon>Fungi incertae sedis</taxon>
        <taxon>Mucoromycota</taxon>
        <taxon>Mucoromycotina</taxon>
        <taxon>Mucoromycetes</taxon>
        <taxon>Mucorales</taxon>
        <taxon>Lichtheimiaceae</taxon>
        <taxon>Lichtheimia</taxon>
    </lineage>
</organism>
<dbReference type="PANTHER" id="PTHR13914:SF0">
    <property type="entry name" value="PROLINE DEHYDROGENASE 1, MITOCHONDRIAL"/>
    <property type="match status" value="1"/>
</dbReference>
<dbReference type="EMBL" id="CBTN010000036">
    <property type="protein sequence ID" value="CDH56295.1"/>
    <property type="molecule type" value="Genomic_DNA"/>
</dbReference>
<comment type="cofactor">
    <cofactor evidence="5">
        <name>FAD</name>
        <dbReference type="ChEBI" id="CHEBI:57692"/>
    </cofactor>
</comment>
<feature type="compositionally biased region" description="Low complexity" evidence="6">
    <location>
        <begin position="632"/>
        <end position="646"/>
    </location>
</feature>
<dbReference type="GO" id="GO:0010133">
    <property type="term" value="P:L-proline catabolic process to L-glutamate"/>
    <property type="evidence" value="ECO:0007669"/>
    <property type="project" value="TreeGrafter"/>
</dbReference>
<name>A0A068S2Q5_9FUNG</name>